<feature type="transmembrane region" description="Helical" evidence="6">
    <location>
        <begin position="90"/>
        <end position="112"/>
    </location>
</feature>
<comment type="subcellular location">
    <subcellularLocation>
        <location evidence="6">Cell membrane</location>
        <topology evidence="6">Multi-pass membrane protein</topology>
    </subcellularLocation>
    <subcellularLocation>
        <location evidence="1">Membrane</location>
        <topology evidence="1">Multi-pass membrane protein</topology>
    </subcellularLocation>
</comment>
<feature type="domain" description="ABC transmembrane type-2" evidence="8">
    <location>
        <begin position="47"/>
        <end position="278"/>
    </location>
</feature>
<dbReference type="GO" id="GO:0046677">
    <property type="term" value="P:response to antibiotic"/>
    <property type="evidence" value="ECO:0007669"/>
    <property type="project" value="UniProtKB-KW"/>
</dbReference>
<proteinExistence type="inferred from homology"/>
<dbReference type="Pfam" id="PF01061">
    <property type="entry name" value="ABC2_membrane"/>
    <property type="match status" value="1"/>
</dbReference>
<reference evidence="9 10" key="1">
    <citation type="submission" date="2019-01" db="EMBL/GenBank/DDBJ databases">
        <title>Draft genome sequence of Cellulomonas takizawaensis strain TKZ-21.</title>
        <authorList>
            <person name="Yamamura H."/>
            <person name="Hayashi T."/>
            <person name="Hamada M."/>
            <person name="Serisawa Y."/>
            <person name="Matsuyama K."/>
            <person name="Nakagawa Y."/>
            <person name="Otoguro M."/>
            <person name="Yanagida F."/>
            <person name="Hayakawa M."/>
        </authorList>
    </citation>
    <scope>NUCLEOTIDE SEQUENCE [LARGE SCALE GENOMIC DNA]</scope>
    <source>
        <strain evidence="9 10">NBRC12680</strain>
    </source>
</reference>
<feature type="transmembrane region" description="Helical" evidence="6">
    <location>
        <begin position="49"/>
        <end position="70"/>
    </location>
</feature>
<dbReference type="GO" id="GO:0140359">
    <property type="term" value="F:ABC-type transporter activity"/>
    <property type="evidence" value="ECO:0007669"/>
    <property type="project" value="InterPro"/>
</dbReference>
<dbReference type="InterPro" id="IPR000412">
    <property type="entry name" value="ABC_2_transport"/>
</dbReference>
<dbReference type="PIRSF" id="PIRSF006648">
    <property type="entry name" value="DrrB"/>
    <property type="match status" value="1"/>
</dbReference>
<feature type="transmembrane region" description="Helical" evidence="6">
    <location>
        <begin position="199"/>
        <end position="218"/>
    </location>
</feature>
<comment type="caution">
    <text evidence="9">The sequence shown here is derived from an EMBL/GenBank/DDBJ whole genome shotgun (WGS) entry which is preliminary data.</text>
</comment>
<gene>
    <name evidence="9" type="ORF">CBZ_03990</name>
</gene>
<dbReference type="InterPro" id="IPR047817">
    <property type="entry name" value="ABC2_TM_bact-type"/>
</dbReference>
<keyword evidence="3 6" id="KW-1133">Transmembrane helix</keyword>
<evidence type="ECO:0000259" key="8">
    <source>
        <dbReference type="PROSITE" id="PS51012"/>
    </source>
</evidence>
<dbReference type="OrthoDB" id="3217868at2"/>
<dbReference type="EMBL" id="BIMR01000020">
    <property type="protein sequence ID" value="GCE75343.1"/>
    <property type="molecule type" value="Genomic_DNA"/>
</dbReference>
<keyword evidence="2 6" id="KW-0812">Transmembrane</keyword>
<keyword evidence="5" id="KW-0046">Antibiotic resistance</keyword>
<evidence type="ECO:0000256" key="6">
    <source>
        <dbReference type="RuleBase" id="RU361157"/>
    </source>
</evidence>
<dbReference type="Proteomes" id="UP000289954">
    <property type="component" value="Unassembled WGS sequence"/>
</dbReference>
<dbReference type="InterPro" id="IPR013525">
    <property type="entry name" value="ABC2_TM"/>
</dbReference>
<evidence type="ECO:0000256" key="7">
    <source>
        <dbReference type="SAM" id="MobiDB-lite"/>
    </source>
</evidence>
<evidence type="ECO:0000256" key="3">
    <source>
        <dbReference type="ARBA" id="ARBA00022989"/>
    </source>
</evidence>
<evidence type="ECO:0000256" key="5">
    <source>
        <dbReference type="ARBA" id="ARBA00023251"/>
    </source>
</evidence>
<dbReference type="PANTHER" id="PTHR43027:SF2">
    <property type="entry name" value="TRANSPORT PERMEASE PROTEIN"/>
    <property type="match status" value="1"/>
</dbReference>
<keyword evidence="6" id="KW-1003">Cell membrane</keyword>
<sequence>MPTTTRTTSTTTAAPARPAARTGSASGVRALRRLTLTEGKLFLRDPSNAFFAVLFPALLLTVLGLVMPWADEPYDADDPILSQFTAITGYTPIVLALAVGTVAFTTFPTTLATYRQRGVLRRLSTTPLPPTRVLVAQVAVNLAALLVAAVLALLLGVVVVGVDLPEQPLLLVGAFVLSVLSAFAVGSLIAAVAPTGPSANGIGATVYFLSLFFAGVWLPLPIMPQVVQDIAQFTPLGAASQAMTAAWFGQPLPTVELLAMAAWAVLGVPLAARLFRWS</sequence>
<dbReference type="RefSeq" id="WP_130779962.1">
    <property type="nucleotide sequence ID" value="NZ_BIMR01000020.1"/>
</dbReference>
<name>A0A402DMJ7_9CELL</name>
<dbReference type="PROSITE" id="PS51012">
    <property type="entry name" value="ABC_TM2"/>
    <property type="match status" value="1"/>
</dbReference>
<dbReference type="InterPro" id="IPR052902">
    <property type="entry name" value="ABC-2_transporter"/>
</dbReference>
<organism evidence="9 10">
    <name type="scientific">Cellulomonas biazotea</name>
    <dbReference type="NCBI Taxonomy" id="1709"/>
    <lineage>
        <taxon>Bacteria</taxon>
        <taxon>Bacillati</taxon>
        <taxon>Actinomycetota</taxon>
        <taxon>Actinomycetes</taxon>
        <taxon>Micrococcales</taxon>
        <taxon>Cellulomonadaceae</taxon>
        <taxon>Cellulomonas</taxon>
    </lineage>
</organism>
<comment type="similarity">
    <text evidence="6">Belongs to the ABC-2 integral membrane protein family.</text>
</comment>
<feature type="transmembrane region" description="Helical" evidence="6">
    <location>
        <begin position="133"/>
        <end position="162"/>
    </location>
</feature>
<dbReference type="PANTHER" id="PTHR43027">
    <property type="entry name" value="DOXORUBICIN RESISTANCE ABC TRANSPORTER PERMEASE PROTEIN DRRC-RELATED"/>
    <property type="match status" value="1"/>
</dbReference>
<feature type="transmembrane region" description="Helical" evidence="6">
    <location>
        <begin position="257"/>
        <end position="275"/>
    </location>
</feature>
<evidence type="ECO:0000256" key="2">
    <source>
        <dbReference type="ARBA" id="ARBA00022692"/>
    </source>
</evidence>
<accession>A0A402DMJ7</accession>
<protein>
    <recommendedName>
        <fullName evidence="6">Transport permease protein</fullName>
    </recommendedName>
</protein>
<evidence type="ECO:0000313" key="10">
    <source>
        <dbReference type="Proteomes" id="UP000289954"/>
    </source>
</evidence>
<feature type="region of interest" description="Disordered" evidence="7">
    <location>
        <begin position="1"/>
        <end position="25"/>
    </location>
</feature>
<evidence type="ECO:0000256" key="1">
    <source>
        <dbReference type="ARBA" id="ARBA00004141"/>
    </source>
</evidence>
<dbReference type="GO" id="GO:0043190">
    <property type="term" value="C:ATP-binding cassette (ABC) transporter complex"/>
    <property type="evidence" value="ECO:0007669"/>
    <property type="project" value="InterPro"/>
</dbReference>
<dbReference type="AlphaFoldDB" id="A0A402DMJ7"/>
<keyword evidence="4 6" id="KW-0472">Membrane</keyword>
<keyword evidence="6" id="KW-0813">Transport</keyword>
<feature type="transmembrane region" description="Helical" evidence="6">
    <location>
        <begin position="168"/>
        <end position="192"/>
    </location>
</feature>
<evidence type="ECO:0000313" key="9">
    <source>
        <dbReference type="EMBL" id="GCE75343.1"/>
    </source>
</evidence>
<keyword evidence="10" id="KW-1185">Reference proteome</keyword>
<evidence type="ECO:0000256" key="4">
    <source>
        <dbReference type="ARBA" id="ARBA00023136"/>
    </source>
</evidence>